<name>A0A4D8URC8_9CYAN</name>
<organism evidence="2">
    <name type="scientific">Arthrospira sp. SRM16</name>
    <dbReference type="NCBI Taxonomy" id="1929211"/>
    <lineage>
        <taxon>Bacteria</taxon>
        <taxon>Bacillati</taxon>
        <taxon>Cyanobacteriota</taxon>
        <taxon>Cyanophyceae</taxon>
        <taxon>Oscillatoriophycideae</taxon>
        <taxon>Oscillatoriales</taxon>
        <taxon>Microcoleaceae</taxon>
        <taxon>Arthrospira</taxon>
    </lineage>
</organism>
<accession>A0A4D8URC8</accession>
<dbReference type="PANTHER" id="PTHR32182:SF22">
    <property type="entry name" value="ATP-DEPENDENT ENDONUCLEASE, OLD FAMILY-RELATED"/>
    <property type="match status" value="1"/>
</dbReference>
<dbReference type="PIRSF" id="PIRSF029347">
    <property type="entry name" value="RecF"/>
    <property type="match status" value="1"/>
</dbReference>
<reference evidence="2" key="1">
    <citation type="submission" date="2017-04" db="EMBL/GenBank/DDBJ databases">
        <authorList>
            <person name="Kumaresan V."/>
        </authorList>
    </citation>
    <scope>NUCLEOTIDE SEQUENCE</scope>
    <source>
        <strain evidence="2">SRM16</strain>
    </source>
</reference>
<dbReference type="InterPro" id="IPR003959">
    <property type="entry name" value="ATPase_AAA_core"/>
</dbReference>
<gene>
    <name evidence="2" type="primary">A-SMC</name>
</gene>
<dbReference type="GO" id="GO:0016887">
    <property type="term" value="F:ATP hydrolysis activity"/>
    <property type="evidence" value="ECO:0007669"/>
    <property type="project" value="InterPro"/>
</dbReference>
<dbReference type="PANTHER" id="PTHR32182">
    <property type="entry name" value="DNA REPLICATION AND REPAIR PROTEIN RECF"/>
    <property type="match status" value="1"/>
</dbReference>
<dbReference type="GO" id="GO:0006302">
    <property type="term" value="P:double-strand break repair"/>
    <property type="evidence" value="ECO:0007669"/>
    <property type="project" value="TreeGrafter"/>
</dbReference>
<evidence type="ECO:0000313" key="2">
    <source>
        <dbReference type="EMBL" id="SMN35245.1"/>
    </source>
</evidence>
<dbReference type="GO" id="GO:0000731">
    <property type="term" value="P:DNA synthesis involved in DNA repair"/>
    <property type="evidence" value="ECO:0007669"/>
    <property type="project" value="TreeGrafter"/>
</dbReference>
<dbReference type="GO" id="GO:0005524">
    <property type="term" value="F:ATP binding"/>
    <property type="evidence" value="ECO:0007669"/>
    <property type="project" value="InterPro"/>
</dbReference>
<sequence length="406" mass="46850">MLSEITLENFFSFRKPTTIKLNPGVNILLGINGSGKSNLLKAIALLYEIIAGNGLEKTFLKKWSGFDAVANFNEDTKDYIKLGFEFSKDAIHQNHNRRGFQFKTNPIYELTIFKAGSTSYYLKEKLYCRSDDQDDFIFMDMNNAQGVISTREEGKVGFQRYPQESQQVNFKSTEPVLSQISDPERFYPIFTLKRALEEVAVYYYFDTTFESVIRQPSSYGTERKLSHDGQNLMTIINNIRNNNSLWYAEIEQAIKKINPHFKDINFNFLGSKLYLVLREDYLAKSVSMEHISDGTLRYLLLLSILFNPERGNLVCIDEPETNLHPDMINTITDALKQASKNTQIIVTTHSPLLLNSFDIEDVLIFEKNQKNETEVNFKSSDEFEDWLDNFLVGQAWLQGLIGGKRW</sequence>
<dbReference type="SUPFAM" id="SSF52540">
    <property type="entry name" value="P-loop containing nucleoside triphosphate hydrolases"/>
    <property type="match status" value="1"/>
</dbReference>
<feature type="domain" description="ATPase AAA-type core" evidence="1">
    <location>
        <begin position="25"/>
        <end position="355"/>
    </location>
</feature>
<dbReference type="Pfam" id="PF13304">
    <property type="entry name" value="AAA_21"/>
    <property type="match status" value="1"/>
</dbReference>
<proteinExistence type="evidence at transcript level"/>
<dbReference type="EMBL" id="LT844609">
    <property type="protein sequence ID" value="SMN35245.1"/>
    <property type="molecule type" value="mRNA"/>
</dbReference>
<dbReference type="CDD" id="cd00267">
    <property type="entry name" value="ABC_ATPase"/>
    <property type="match status" value="1"/>
</dbReference>
<evidence type="ECO:0000259" key="1">
    <source>
        <dbReference type="Pfam" id="PF13304"/>
    </source>
</evidence>
<reference evidence="2" key="2">
    <citation type="submission" date="2019-04" db="EMBL/GenBank/DDBJ databases">
        <title>Arthrospira Metabolic genes.</title>
        <authorList>
            <person name="Anbazahan S."/>
            <person name="Faizal N."/>
            <person name="Venkatesh K."/>
            <person name="Arockiaraj J."/>
        </authorList>
    </citation>
    <scope>NUCLEOTIDE SEQUENCE</scope>
    <source>
        <strain evidence="2">SRM16</strain>
    </source>
</reference>
<dbReference type="AlphaFoldDB" id="A0A4D8URC8"/>
<protein>
    <submittedName>
        <fullName evidence="2">Chromosome segregation protein SMC</fullName>
    </submittedName>
</protein>
<dbReference type="Gene3D" id="3.40.50.300">
    <property type="entry name" value="P-loop containing nucleotide triphosphate hydrolases"/>
    <property type="match status" value="1"/>
</dbReference>
<dbReference type="InterPro" id="IPR014555">
    <property type="entry name" value="RecF-like"/>
</dbReference>
<dbReference type="InterPro" id="IPR027417">
    <property type="entry name" value="P-loop_NTPase"/>
</dbReference>